<reference evidence="1 2" key="1">
    <citation type="submission" date="2014-04" db="EMBL/GenBank/DDBJ databases">
        <authorList>
            <consortium name="DOE Joint Genome Institute"/>
            <person name="Kuo A."/>
            <person name="Kohler A."/>
            <person name="Costa M.D."/>
            <person name="Nagy L.G."/>
            <person name="Floudas D."/>
            <person name="Copeland A."/>
            <person name="Barry K.W."/>
            <person name="Cichocki N."/>
            <person name="Veneault-Fourrey C."/>
            <person name="LaButti K."/>
            <person name="Lindquist E.A."/>
            <person name="Lipzen A."/>
            <person name="Lundell T."/>
            <person name="Morin E."/>
            <person name="Murat C."/>
            <person name="Sun H."/>
            <person name="Tunlid A."/>
            <person name="Henrissat B."/>
            <person name="Grigoriev I.V."/>
            <person name="Hibbett D.S."/>
            <person name="Martin F."/>
            <person name="Nordberg H.P."/>
            <person name="Cantor M.N."/>
            <person name="Hua S.X."/>
        </authorList>
    </citation>
    <scope>NUCLEOTIDE SEQUENCE [LARGE SCALE GENOMIC DNA]</scope>
    <source>
        <strain evidence="1 2">Marx 270</strain>
    </source>
</reference>
<protein>
    <submittedName>
        <fullName evidence="1">Uncharacterized protein</fullName>
    </submittedName>
</protein>
<evidence type="ECO:0000313" key="2">
    <source>
        <dbReference type="Proteomes" id="UP000054217"/>
    </source>
</evidence>
<gene>
    <name evidence="1" type="ORF">M404DRAFT_30909</name>
</gene>
<accession>A0A0C3IPS7</accession>
<proteinExistence type="predicted"/>
<dbReference type="Proteomes" id="UP000054217">
    <property type="component" value="Unassembled WGS sequence"/>
</dbReference>
<dbReference type="AlphaFoldDB" id="A0A0C3IPS7"/>
<dbReference type="OrthoDB" id="2688790at2759"/>
<name>A0A0C3IPS7_PISTI</name>
<sequence>MHPVPTDGTSSIFSAIEIETSPHITYPSLEEFLAELEQRELGRQWRKVFLHPLTRMGVKDLGDMEIISPESLWVFCRLCPLMVMDFYVHMLDHLADIHTQSGMEACHLRKGESIIGTIKTITYHVKKELERHLEHLDHASGPES</sequence>
<organism evidence="1 2">
    <name type="scientific">Pisolithus tinctorius Marx 270</name>
    <dbReference type="NCBI Taxonomy" id="870435"/>
    <lineage>
        <taxon>Eukaryota</taxon>
        <taxon>Fungi</taxon>
        <taxon>Dikarya</taxon>
        <taxon>Basidiomycota</taxon>
        <taxon>Agaricomycotina</taxon>
        <taxon>Agaricomycetes</taxon>
        <taxon>Agaricomycetidae</taxon>
        <taxon>Boletales</taxon>
        <taxon>Sclerodermatineae</taxon>
        <taxon>Pisolithaceae</taxon>
        <taxon>Pisolithus</taxon>
    </lineage>
</organism>
<dbReference type="EMBL" id="KN832010">
    <property type="protein sequence ID" value="KIN98942.1"/>
    <property type="molecule type" value="Genomic_DNA"/>
</dbReference>
<keyword evidence="2" id="KW-1185">Reference proteome</keyword>
<reference evidence="2" key="2">
    <citation type="submission" date="2015-01" db="EMBL/GenBank/DDBJ databases">
        <title>Evolutionary Origins and Diversification of the Mycorrhizal Mutualists.</title>
        <authorList>
            <consortium name="DOE Joint Genome Institute"/>
            <consortium name="Mycorrhizal Genomics Consortium"/>
            <person name="Kohler A."/>
            <person name="Kuo A."/>
            <person name="Nagy L.G."/>
            <person name="Floudas D."/>
            <person name="Copeland A."/>
            <person name="Barry K.W."/>
            <person name="Cichocki N."/>
            <person name="Veneault-Fourrey C."/>
            <person name="LaButti K."/>
            <person name="Lindquist E.A."/>
            <person name="Lipzen A."/>
            <person name="Lundell T."/>
            <person name="Morin E."/>
            <person name="Murat C."/>
            <person name="Riley R."/>
            <person name="Ohm R."/>
            <person name="Sun H."/>
            <person name="Tunlid A."/>
            <person name="Henrissat B."/>
            <person name="Grigoriev I.V."/>
            <person name="Hibbett D.S."/>
            <person name="Martin F."/>
        </authorList>
    </citation>
    <scope>NUCLEOTIDE SEQUENCE [LARGE SCALE GENOMIC DNA]</scope>
    <source>
        <strain evidence="2">Marx 270</strain>
    </source>
</reference>
<dbReference type="InParanoid" id="A0A0C3IPS7"/>
<dbReference type="HOGENOM" id="CLU_1797259_0_0_1"/>
<evidence type="ECO:0000313" key="1">
    <source>
        <dbReference type="EMBL" id="KIN98942.1"/>
    </source>
</evidence>